<dbReference type="Pfam" id="PF06041">
    <property type="entry name" value="DUF924"/>
    <property type="match status" value="1"/>
</dbReference>
<dbReference type="InterPro" id="IPR010323">
    <property type="entry name" value="DUF924"/>
</dbReference>
<protein>
    <submittedName>
        <fullName evidence="1">Uncharacterized protein (DUF924 family)</fullName>
    </submittedName>
</protein>
<dbReference type="OrthoDB" id="7593450at2"/>
<name>A0A562LGY7_9GAMM</name>
<dbReference type="Proteomes" id="UP000316471">
    <property type="component" value="Unassembled WGS sequence"/>
</dbReference>
<dbReference type="RefSeq" id="WP_144816771.1">
    <property type="nucleotide sequence ID" value="NZ_VLKP01000014.1"/>
</dbReference>
<dbReference type="InterPro" id="IPR011990">
    <property type="entry name" value="TPR-like_helical_dom_sf"/>
</dbReference>
<gene>
    <name evidence="1" type="ORF">IP93_02848</name>
</gene>
<organism evidence="1 2">
    <name type="scientific">Aerolutibacter ruishenii</name>
    <dbReference type="NCBI Taxonomy" id="686800"/>
    <lineage>
        <taxon>Bacteria</taxon>
        <taxon>Pseudomonadati</taxon>
        <taxon>Pseudomonadota</taxon>
        <taxon>Gammaproteobacteria</taxon>
        <taxon>Lysobacterales</taxon>
        <taxon>Lysobacteraceae</taxon>
        <taxon>Aerolutibacter</taxon>
    </lineage>
</organism>
<dbReference type="AlphaFoldDB" id="A0A562LGY7"/>
<comment type="caution">
    <text evidence="1">The sequence shown here is derived from an EMBL/GenBank/DDBJ whole genome shotgun (WGS) entry which is preliminary data.</text>
</comment>
<dbReference type="SUPFAM" id="SSF48452">
    <property type="entry name" value="TPR-like"/>
    <property type="match status" value="1"/>
</dbReference>
<dbReference type="Gene3D" id="1.20.58.320">
    <property type="entry name" value="TPR-like"/>
    <property type="match status" value="1"/>
</dbReference>
<proteinExistence type="predicted"/>
<reference evidence="1 2" key="1">
    <citation type="journal article" date="2015" name="Stand. Genomic Sci.">
        <title>Genomic Encyclopedia of Bacterial and Archaeal Type Strains, Phase III: the genomes of soil and plant-associated and newly described type strains.</title>
        <authorList>
            <person name="Whitman W.B."/>
            <person name="Woyke T."/>
            <person name="Klenk H.P."/>
            <person name="Zhou Y."/>
            <person name="Lilburn T.G."/>
            <person name="Beck B.J."/>
            <person name="De Vos P."/>
            <person name="Vandamme P."/>
            <person name="Eisen J.A."/>
            <person name="Garrity G."/>
            <person name="Hugenholtz P."/>
            <person name="Kyrpides N.C."/>
        </authorList>
    </citation>
    <scope>NUCLEOTIDE SEQUENCE [LARGE SCALE GENOMIC DNA]</scope>
    <source>
        <strain evidence="1 2">CGMCC 1.10136</strain>
    </source>
</reference>
<keyword evidence="2" id="KW-1185">Reference proteome</keyword>
<evidence type="ECO:0000313" key="2">
    <source>
        <dbReference type="Proteomes" id="UP000316471"/>
    </source>
</evidence>
<evidence type="ECO:0000313" key="1">
    <source>
        <dbReference type="EMBL" id="TWI06856.1"/>
    </source>
</evidence>
<accession>A0A562LGY7</accession>
<dbReference type="EMBL" id="VLKP01000014">
    <property type="protein sequence ID" value="TWI06856.1"/>
    <property type="molecule type" value="Genomic_DNA"/>
</dbReference>
<dbReference type="Gene3D" id="1.25.40.10">
    <property type="entry name" value="Tetratricopeptide repeat domain"/>
    <property type="match status" value="1"/>
</dbReference>
<sequence>MSRHGDVTSDPAIAWAGTGAGARADGPVDAASVVGFWREAGMQRWFNRDDAFDHECTRFLAAHHAAARRGLEAWMASAEGALALLLLLDQIPRNVFRDSAHAYATDGLARHYATRAITAGFDRTVDPDLRVFFYLPYEHSEDLDDQRRSVALHRTLPGEQADHWAVLHLDIIERFGRFPHRNAALGRTTTAEEQAFLDGGGFSG</sequence>